<proteinExistence type="predicted"/>
<evidence type="ECO:0000313" key="3">
    <source>
        <dbReference type="Proteomes" id="UP000572635"/>
    </source>
</evidence>
<evidence type="ECO:0000259" key="1">
    <source>
        <dbReference type="Pfam" id="PF17940"/>
    </source>
</evidence>
<dbReference type="Gene3D" id="1.10.357.10">
    <property type="entry name" value="Tetracycline Repressor, domain 2"/>
    <property type="match status" value="1"/>
</dbReference>
<reference evidence="2 3" key="1">
    <citation type="submission" date="2020-08" db="EMBL/GenBank/DDBJ databases">
        <title>Sequencing the genomes of 1000 actinobacteria strains.</title>
        <authorList>
            <person name="Klenk H.-P."/>
        </authorList>
    </citation>
    <scope>NUCLEOTIDE SEQUENCE [LARGE SCALE GENOMIC DNA]</scope>
    <source>
        <strain evidence="2 3">DSM 44551</strain>
    </source>
</reference>
<gene>
    <name evidence="2" type="ORF">HDA36_005604</name>
</gene>
<dbReference type="RefSeq" id="WP_184398281.1">
    <property type="nucleotide sequence ID" value="NZ_BAAAJD010000080.1"/>
</dbReference>
<organism evidence="2 3">
    <name type="scientific">Nocardiopsis composta</name>
    <dbReference type="NCBI Taxonomy" id="157465"/>
    <lineage>
        <taxon>Bacteria</taxon>
        <taxon>Bacillati</taxon>
        <taxon>Actinomycetota</taxon>
        <taxon>Actinomycetes</taxon>
        <taxon>Streptosporangiales</taxon>
        <taxon>Nocardiopsidaceae</taxon>
        <taxon>Nocardiopsis</taxon>
    </lineage>
</organism>
<protein>
    <submittedName>
        <fullName evidence="2">DNA-binding transcriptional regulator YbjK</fullName>
    </submittedName>
</protein>
<comment type="caution">
    <text evidence="2">The sequence shown here is derived from an EMBL/GenBank/DDBJ whole genome shotgun (WGS) entry which is preliminary data.</text>
</comment>
<dbReference type="Pfam" id="PF17940">
    <property type="entry name" value="TetR_C_31"/>
    <property type="match status" value="1"/>
</dbReference>
<dbReference type="EMBL" id="JACHDB010000002">
    <property type="protein sequence ID" value="MBB5435456.1"/>
    <property type="molecule type" value="Genomic_DNA"/>
</dbReference>
<dbReference type="GO" id="GO:0003677">
    <property type="term" value="F:DNA binding"/>
    <property type="evidence" value="ECO:0007669"/>
    <property type="project" value="UniProtKB-KW"/>
</dbReference>
<feature type="domain" description="Tetracyclin repressor-like C-terminal group 31" evidence="1">
    <location>
        <begin position="76"/>
        <end position="183"/>
    </location>
</feature>
<accession>A0A7W8QTQ5</accession>
<dbReference type="Proteomes" id="UP000572635">
    <property type="component" value="Unassembled WGS sequence"/>
</dbReference>
<dbReference type="SUPFAM" id="SSF46689">
    <property type="entry name" value="Homeodomain-like"/>
    <property type="match status" value="1"/>
</dbReference>
<dbReference type="InterPro" id="IPR009057">
    <property type="entry name" value="Homeodomain-like_sf"/>
</dbReference>
<name>A0A7W8QTQ5_9ACTN</name>
<sequence length="187" mass="20093">MTRPRKERAAEAAVEVIAEGGLRALTHRAVDARAGLPPGSTSSCYRTRLALLRAALDRIAELDEAALAGFSFPAGDAEAAEEALTGLLEYWTGPARERTRARMELYLDAARTPELRPHLERASLRFLHRARDGLAAAGIPEPEAAARLLIAQLDGVVFDAVARPFYGPADRAWLRGAASAALASLRL</sequence>
<evidence type="ECO:0000313" key="2">
    <source>
        <dbReference type="EMBL" id="MBB5435456.1"/>
    </source>
</evidence>
<dbReference type="AlphaFoldDB" id="A0A7W8QTQ5"/>
<dbReference type="InterPro" id="IPR041583">
    <property type="entry name" value="TetR_C_31"/>
</dbReference>
<keyword evidence="3" id="KW-1185">Reference proteome</keyword>
<keyword evidence="2" id="KW-0238">DNA-binding</keyword>